<dbReference type="InterPro" id="IPR050929">
    <property type="entry name" value="PFKA"/>
</dbReference>
<dbReference type="PANTHER" id="PTHR45770">
    <property type="entry name" value="ATP-DEPENDENT 6-PHOSPHOFRUCTOKINASE 1"/>
    <property type="match status" value="1"/>
</dbReference>
<keyword evidence="1" id="KW-0021">Allosteric enzyme</keyword>
<proteinExistence type="predicted"/>
<accession>A0A6A6LI69</accession>
<protein>
    <recommendedName>
        <fullName evidence="3">Bifunctional inhibitor/plant lipid transfer protein/seed storage helical domain-containing protein</fullName>
    </recommendedName>
</protein>
<feature type="transmembrane region" description="Helical" evidence="2">
    <location>
        <begin position="235"/>
        <end position="254"/>
    </location>
</feature>
<evidence type="ECO:0000256" key="2">
    <source>
        <dbReference type="SAM" id="Phobius"/>
    </source>
</evidence>
<keyword evidence="5" id="KW-1185">Reference proteome</keyword>
<dbReference type="Gene3D" id="3.40.50.460">
    <property type="entry name" value="Phosphofructokinase domain"/>
    <property type="match status" value="1"/>
</dbReference>
<dbReference type="Proteomes" id="UP000467840">
    <property type="component" value="Chromosome 4"/>
</dbReference>
<dbReference type="InterPro" id="IPR035966">
    <property type="entry name" value="PKF_sf"/>
</dbReference>
<feature type="domain" description="Bifunctional inhibitor/plant lipid transfer protein/seed storage helical" evidence="3">
    <location>
        <begin position="259"/>
        <end position="314"/>
    </location>
</feature>
<feature type="transmembrane region" description="Helical" evidence="2">
    <location>
        <begin position="317"/>
        <end position="335"/>
    </location>
</feature>
<dbReference type="EMBL" id="JAAGAX010000010">
    <property type="protein sequence ID" value="KAF2301102.1"/>
    <property type="molecule type" value="Genomic_DNA"/>
</dbReference>
<reference evidence="4 5" key="1">
    <citation type="journal article" date="2020" name="Mol. Plant">
        <title>The Chromosome-Based Rubber Tree Genome Provides New Insights into Spurge Genome Evolution and Rubber Biosynthesis.</title>
        <authorList>
            <person name="Liu J."/>
            <person name="Shi C."/>
            <person name="Shi C.C."/>
            <person name="Li W."/>
            <person name="Zhang Q.J."/>
            <person name="Zhang Y."/>
            <person name="Li K."/>
            <person name="Lu H.F."/>
            <person name="Shi C."/>
            <person name="Zhu S.T."/>
            <person name="Xiao Z.Y."/>
            <person name="Nan H."/>
            <person name="Yue Y."/>
            <person name="Zhu X.G."/>
            <person name="Wu Y."/>
            <person name="Hong X.N."/>
            <person name="Fan G.Y."/>
            <person name="Tong Y."/>
            <person name="Zhang D."/>
            <person name="Mao C.L."/>
            <person name="Liu Y.L."/>
            <person name="Hao S.J."/>
            <person name="Liu W.Q."/>
            <person name="Lv M.Q."/>
            <person name="Zhang H.B."/>
            <person name="Liu Y."/>
            <person name="Hu-Tang G.R."/>
            <person name="Wang J.P."/>
            <person name="Wang J.H."/>
            <person name="Sun Y.H."/>
            <person name="Ni S.B."/>
            <person name="Chen W.B."/>
            <person name="Zhang X.C."/>
            <person name="Jiao Y.N."/>
            <person name="Eichler E.E."/>
            <person name="Li G.H."/>
            <person name="Liu X."/>
            <person name="Gao L.Z."/>
        </authorList>
    </citation>
    <scope>NUCLEOTIDE SEQUENCE [LARGE SCALE GENOMIC DNA]</scope>
    <source>
        <strain evidence="5">cv. GT1</strain>
        <tissue evidence="4">Leaf</tissue>
    </source>
</reference>
<dbReference type="SUPFAM" id="SSF47699">
    <property type="entry name" value="Bifunctional inhibitor/lipid-transfer protein/seed storage 2S albumin"/>
    <property type="match status" value="1"/>
</dbReference>
<sequence>MPWLNTVIRELACGLHYAYGVNRVLGIEGGYKAFMLNTVPLSPKVIDKSFGFDTAVEAQRAINAAHVEAESFENGVGVVKLTGRYSGAGQELLCESMRAVDQQDASGNKLLQDVGSLCKPAKDEYNSEVHAHSAIHEAMAGYTGFTVGPENGRHAYIPFHQVTERKNKVMITDRMWARLLSSTNQPSFLDPKRAIKDKNAVDEETQCPLLNVENHIDTLARTHTHTKKQRRDMAMILNINFMGFAILAMAGILISNGSNVGLGQPCEGDLQGLITQCAMYVQKGGPRMDPSQGCCNVIKYVDIPCVCKYISKDMRTLLTWTRLFMLLISVANHLAMA</sequence>
<dbReference type="Gene3D" id="1.10.110.10">
    <property type="entry name" value="Plant lipid-transfer and hydrophobic proteins"/>
    <property type="match status" value="1"/>
</dbReference>
<dbReference type="SUPFAM" id="SSF53784">
    <property type="entry name" value="Phosphofructokinase"/>
    <property type="match status" value="1"/>
</dbReference>
<dbReference type="Pfam" id="PF14368">
    <property type="entry name" value="LTP_2"/>
    <property type="match status" value="1"/>
</dbReference>
<dbReference type="GO" id="GO:0003872">
    <property type="term" value="F:6-phosphofructokinase activity"/>
    <property type="evidence" value="ECO:0007669"/>
    <property type="project" value="InterPro"/>
</dbReference>
<dbReference type="InterPro" id="IPR016140">
    <property type="entry name" value="Bifunc_inhib/LTP/seed_store"/>
</dbReference>
<evidence type="ECO:0000259" key="3">
    <source>
        <dbReference type="Pfam" id="PF14368"/>
    </source>
</evidence>
<evidence type="ECO:0000313" key="5">
    <source>
        <dbReference type="Proteomes" id="UP000467840"/>
    </source>
</evidence>
<keyword evidence="2" id="KW-1133">Transmembrane helix</keyword>
<comment type="caution">
    <text evidence="4">The sequence shown here is derived from an EMBL/GenBank/DDBJ whole genome shotgun (WGS) entry which is preliminary data.</text>
</comment>
<name>A0A6A6LI69_HEVBR</name>
<keyword evidence="2" id="KW-0472">Membrane</keyword>
<organism evidence="4 5">
    <name type="scientific">Hevea brasiliensis</name>
    <name type="common">Para rubber tree</name>
    <name type="synonym">Siphonia brasiliensis</name>
    <dbReference type="NCBI Taxonomy" id="3981"/>
    <lineage>
        <taxon>Eukaryota</taxon>
        <taxon>Viridiplantae</taxon>
        <taxon>Streptophyta</taxon>
        <taxon>Embryophyta</taxon>
        <taxon>Tracheophyta</taxon>
        <taxon>Spermatophyta</taxon>
        <taxon>Magnoliopsida</taxon>
        <taxon>eudicotyledons</taxon>
        <taxon>Gunneridae</taxon>
        <taxon>Pentapetalae</taxon>
        <taxon>rosids</taxon>
        <taxon>fabids</taxon>
        <taxon>Malpighiales</taxon>
        <taxon>Euphorbiaceae</taxon>
        <taxon>Crotonoideae</taxon>
        <taxon>Micrandreae</taxon>
        <taxon>Hevea</taxon>
    </lineage>
</organism>
<evidence type="ECO:0000256" key="1">
    <source>
        <dbReference type="ARBA" id="ARBA00022533"/>
    </source>
</evidence>
<evidence type="ECO:0000313" key="4">
    <source>
        <dbReference type="EMBL" id="KAF2301102.1"/>
    </source>
</evidence>
<keyword evidence="2" id="KW-0812">Transmembrane</keyword>
<dbReference type="InterPro" id="IPR036312">
    <property type="entry name" value="Bifun_inhib/LTP/seed_sf"/>
</dbReference>
<dbReference type="AlphaFoldDB" id="A0A6A6LI69"/>
<gene>
    <name evidence="4" type="ORF">GH714_020079</name>
</gene>